<dbReference type="Pfam" id="PF00106">
    <property type="entry name" value="adh_short"/>
    <property type="match status" value="1"/>
</dbReference>
<keyword evidence="1" id="KW-0521">NADP</keyword>
<gene>
    <name evidence="5" type="primary">g13461</name>
    <name evidence="5" type="ORF">VP750_LOCUS11924</name>
</gene>
<protein>
    <submittedName>
        <fullName evidence="5">G13461 protein</fullName>
    </submittedName>
</protein>
<keyword evidence="6" id="KW-1185">Reference proteome</keyword>
<accession>A0ABP1GIA5</accession>
<dbReference type="PANTHER" id="PTHR43544">
    <property type="entry name" value="SHORT-CHAIN DEHYDROGENASE/REDUCTASE"/>
    <property type="match status" value="1"/>
</dbReference>
<evidence type="ECO:0000259" key="4">
    <source>
        <dbReference type="SMART" id="SM00822"/>
    </source>
</evidence>
<dbReference type="PRINTS" id="PR00081">
    <property type="entry name" value="GDHRDH"/>
</dbReference>
<reference evidence="5 6" key="1">
    <citation type="submission" date="2024-06" db="EMBL/GenBank/DDBJ databases">
        <authorList>
            <person name="Kraege A."/>
            <person name="Thomma B."/>
        </authorList>
    </citation>
    <scope>NUCLEOTIDE SEQUENCE [LARGE SCALE GENOMIC DNA]</scope>
</reference>
<evidence type="ECO:0000256" key="3">
    <source>
        <dbReference type="RuleBase" id="RU000363"/>
    </source>
</evidence>
<dbReference type="InterPro" id="IPR002347">
    <property type="entry name" value="SDR_fam"/>
</dbReference>
<dbReference type="InterPro" id="IPR036291">
    <property type="entry name" value="NAD(P)-bd_dom_sf"/>
</dbReference>
<organism evidence="5 6">
    <name type="scientific">Coccomyxa viridis</name>
    <dbReference type="NCBI Taxonomy" id="1274662"/>
    <lineage>
        <taxon>Eukaryota</taxon>
        <taxon>Viridiplantae</taxon>
        <taxon>Chlorophyta</taxon>
        <taxon>core chlorophytes</taxon>
        <taxon>Trebouxiophyceae</taxon>
        <taxon>Trebouxiophyceae incertae sedis</taxon>
        <taxon>Coccomyxaceae</taxon>
        <taxon>Coccomyxa</taxon>
    </lineage>
</organism>
<dbReference type="InterPro" id="IPR051468">
    <property type="entry name" value="Fungal_SecMetab_SDRs"/>
</dbReference>
<comment type="similarity">
    <text evidence="3">Belongs to the short-chain dehydrogenases/reductases (SDR) family.</text>
</comment>
<sequence>MSTYLVTGASRGIGFELCKQLLSRGEVVIAAARTPEKATNLKELEGSHSGKLHLVKLDAEDASSIKAAADKLDKEFPGGLDVLINNAGISGSFVQCSQETVENVLAVHKVNVLGPMLVTQAMLPLLRKGSKKLIANVSSGAGSLAGKLKFVEDAEIRKTLPYATQALAYKQSKAALNMQTLTFAADLKDEGFTVISYCPGWVATDMGLQGQELMKTKENPTWTTEQSVELQIKLLDGMTPDKSGGYFQHTGEKLDW</sequence>
<dbReference type="SUPFAM" id="SSF51735">
    <property type="entry name" value="NAD(P)-binding Rossmann-fold domains"/>
    <property type="match status" value="1"/>
</dbReference>
<comment type="caution">
    <text evidence="5">The sequence shown here is derived from an EMBL/GenBank/DDBJ whole genome shotgun (WGS) entry which is preliminary data.</text>
</comment>
<proteinExistence type="inferred from homology"/>
<dbReference type="InterPro" id="IPR057326">
    <property type="entry name" value="KR_dom"/>
</dbReference>
<dbReference type="SMART" id="SM00822">
    <property type="entry name" value="PKS_KR"/>
    <property type="match status" value="1"/>
</dbReference>
<dbReference type="CDD" id="cd05325">
    <property type="entry name" value="carb_red_sniffer_like_SDR_c"/>
    <property type="match status" value="1"/>
</dbReference>
<name>A0ABP1GIA5_9CHLO</name>
<dbReference type="PRINTS" id="PR00080">
    <property type="entry name" value="SDRFAMILY"/>
</dbReference>
<dbReference type="EMBL" id="CAXHTA020000021">
    <property type="protein sequence ID" value="CAL5230018.1"/>
    <property type="molecule type" value="Genomic_DNA"/>
</dbReference>
<keyword evidence="2" id="KW-0560">Oxidoreductase</keyword>
<feature type="domain" description="Ketoreductase" evidence="4">
    <location>
        <begin position="2"/>
        <end position="201"/>
    </location>
</feature>
<evidence type="ECO:0000256" key="2">
    <source>
        <dbReference type="ARBA" id="ARBA00023002"/>
    </source>
</evidence>
<dbReference type="Gene3D" id="3.40.50.720">
    <property type="entry name" value="NAD(P)-binding Rossmann-like Domain"/>
    <property type="match status" value="1"/>
</dbReference>
<evidence type="ECO:0000256" key="1">
    <source>
        <dbReference type="ARBA" id="ARBA00022857"/>
    </source>
</evidence>
<evidence type="ECO:0000313" key="5">
    <source>
        <dbReference type="EMBL" id="CAL5230018.1"/>
    </source>
</evidence>
<dbReference type="PANTHER" id="PTHR43544:SF7">
    <property type="entry name" value="NADB-LER2"/>
    <property type="match status" value="1"/>
</dbReference>
<evidence type="ECO:0000313" key="6">
    <source>
        <dbReference type="Proteomes" id="UP001497392"/>
    </source>
</evidence>
<dbReference type="Proteomes" id="UP001497392">
    <property type="component" value="Unassembled WGS sequence"/>
</dbReference>